<dbReference type="GeneID" id="106467929"/>
<evidence type="ECO:0000313" key="16">
    <source>
        <dbReference type="Proteomes" id="UP000694941"/>
    </source>
</evidence>
<feature type="domain" description="ShKT" evidence="14">
    <location>
        <begin position="249"/>
        <end position="283"/>
    </location>
</feature>
<dbReference type="InterPro" id="IPR006026">
    <property type="entry name" value="Peptidase_Metallo"/>
</dbReference>
<sequence>MKTNSTKDLIPASDYTPPEGDDPMAKSGYFEGDIVEDLIGRNAIRDRRSMWPDGVVPYTISPYFSTRDRRVIAAAFQEYERHTCIRFVSRTNEYDYVHISPGYGCSSLVGRNKGVQTVSLGDGCVYVGVVIHELMHAVGFWHEQSRADRDDYVEVQWNNIQEGMAYNFAKYTLKKIQHLDEPYDYESVMHYNEYAFARSQYQPTIRPLESGATIGQRRGFSQTDIRKINKLYSCETRTTKTTAAPVAQCADNDKNCGIWAGQGECKKNPEWMLVNCKMSCEQCGSLVSICRNQNTKCETWAKKGHCTHFASYMEEFCRKACQLC</sequence>
<proteinExistence type="predicted"/>
<keyword evidence="6 11" id="KW-0862">Zinc</keyword>
<evidence type="ECO:0000256" key="13">
    <source>
        <dbReference type="SAM" id="MobiDB-lite"/>
    </source>
</evidence>
<dbReference type="Gene3D" id="1.10.10.1940">
    <property type="match status" value="1"/>
</dbReference>
<evidence type="ECO:0000313" key="17">
    <source>
        <dbReference type="RefSeq" id="XP_022251863.1"/>
    </source>
</evidence>
<keyword evidence="16" id="KW-1185">Reference proteome</keyword>
<comment type="function">
    <text evidence="9">Zinc metalloprotease. Provoques deadhesion of endothelial cells from cell cultures, and also degradation of fibronectin, fibrinogen and gelatin in vitro. Its role in the venom is not fully understood but it might act as a spreading factor that facilitates diffusion of other venom toxins. Alternatively, it might be involved in the proteolytic processing of other venom toxins or it might play a role in extra-oral digestion of prey.</text>
</comment>
<keyword evidence="3 11" id="KW-0645">Protease</keyword>
<reference evidence="17" key="1">
    <citation type="submission" date="2025-08" db="UniProtKB">
        <authorList>
            <consortium name="RefSeq"/>
        </authorList>
    </citation>
    <scope>IDENTIFICATION</scope>
    <source>
        <tissue evidence="17">Muscle</tissue>
    </source>
</reference>
<organism evidence="16 17">
    <name type="scientific">Limulus polyphemus</name>
    <name type="common">Atlantic horseshoe crab</name>
    <dbReference type="NCBI Taxonomy" id="6850"/>
    <lineage>
        <taxon>Eukaryota</taxon>
        <taxon>Metazoa</taxon>
        <taxon>Ecdysozoa</taxon>
        <taxon>Arthropoda</taxon>
        <taxon>Chelicerata</taxon>
        <taxon>Merostomata</taxon>
        <taxon>Xiphosura</taxon>
        <taxon>Limulidae</taxon>
        <taxon>Limulus</taxon>
    </lineage>
</organism>
<evidence type="ECO:0000256" key="10">
    <source>
        <dbReference type="PROSITE-ProRule" id="PRU01005"/>
    </source>
</evidence>
<evidence type="ECO:0000256" key="7">
    <source>
        <dbReference type="ARBA" id="ARBA00023049"/>
    </source>
</evidence>
<feature type="binding site" evidence="11">
    <location>
        <position position="132"/>
    </location>
    <ligand>
        <name>Zn(2+)</name>
        <dbReference type="ChEBI" id="CHEBI:29105"/>
        <note>catalytic</note>
    </ligand>
</feature>
<keyword evidence="7 11" id="KW-0482">Metalloprotease</keyword>
<accession>A0ABM1T7K7</accession>
<evidence type="ECO:0000256" key="9">
    <source>
        <dbReference type="ARBA" id="ARBA00025529"/>
    </source>
</evidence>
<dbReference type="PROSITE" id="PS51670">
    <property type="entry name" value="SHKT"/>
    <property type="match status" value="2"/>
</dbReference>
<gene>
    <name evidence="17" type="primary">LOC106467929</name>
</gene>
<evidence type="ECO:0000256" key="6">
    <source>
        <dbReference type="ARBA" id="ARBA00022833"/>
    </source>
</evidence>
<feature type="region of interest" description="Disordered" evidence="13">
    <location>
        <begin position="1"/>
        <end position="23"/>
    </location>
</feature>
<dbReference type="InterPro" id="IPR034035">
    <property type="entry name" value="Astacin-like_dom"/>
</dbReference>
<evidence type="ECO:0000256" key="3">
    <source>
        <dbReference type="ARBA" id="ARBA00022670"/>
    </source>
</evidence>
<dbReference type="Proteomes" id="UP000694941">
    <property type="component" value="Unplaced"/>
</dbReference>
<feature type="active site" evidence="11">
    <location>
        <position position="133"/>
    </location>
</feature>
<evidence type="ECO:0000256" key="5">
    <source>
        <dbReference type="ARBA" id="ARBA00022801"/>
    </source>
</evidence>
<evidence type="ECO:0000256" key="8">
    <source>
        <dbReference type="ARBA" id="ARBA00023145"/>
    </source>
</evidence>
<evidence type="ECO:0000256" key="11">
    <source>
        <dbReference type="PROSITE-ProRule" id="PRU01211"/>
    </source>
</evidence>
<evidence type="ECO:0000259" key="14">
    <source>
        <dbReference type="PROSITE" id="PS51670"/>
    </source>
</evidence>
<dbReference type="SMART" id="SM00254">
    <property type="entry name" value="ShKT"/>
    <property type="match status" value="2"/>
</dbReference>
<dbReference type="SUPFAM" id="SSF55486">
    <property type="entry name" value="Metalloproteases ('zincins'), catalytic domain"/>
    <property type="match status" value="1"/>
</dbReference>
<comment type="cofactor">
    <cofactor evidence="11 12">
        <name>Zn(2+)</name>
        <dbReference type="ChEBI" id="CHEBI:29105"/>
    </cofactor>
    <text evidence="11 12">Binds 1 zinc ion per subunit.</text>
</comment>
<dbReference type="InterPro" id="IPR024079">
    <property type="entry name" value="MetalloPept_cat_dom_sf"/>
</dbReference>
<dbReference type="PROSITE" id="PS51864">
    <property type="entry name" value="ASTACIN"/>
    <property type="match status" value="1"/>
</dbReference>
<evidence type="ECO:0000259" key="15">
    <source>
        <dbReference type="PROSITE" id="PS51864"/>
    </source>
</evidence>
<evidence type="ECO:0000256" key="1">
    <source>
        <dbReference type="ARBA" id="ARBA00002657"/>
    </source>
</evidence>
<dbReference type="PRINTS" id="PR00480">
    <property type="entry name" value="ASTACIN"/>
</dbReference>
<dbReference type="InterPro" id="IPR001506">
    <property type="entry name" value="Peptidase_M12A"/>
</dbReference>
<evidence type="ECO:0000256" key="12">
    <source>
        <dbReference type="RuleBase" id="RU361183"/>
    </source>
</evidence>
<name>A0ABM1T7K7_LIMPO</name>
<feature type="disulfide bond" evidence="10">
    <location>
        <begin position="290"/>
        <end position="324"/>
    </location>
</feature>
<keyword evidence="10" id="KW-1015">Disulfide bond</keyword>
<comment type="function">
    <text evidence="1">Metalloprotease.</text>
</comment>
<comment type="caution">
    <text evidence="10">Lacks conserved residue(s) required for the propagation of feature annotation.</text>
</comment>
<evidence type="ECO:0000256" key="2">
    <source>
        <dbReference type="ARBA" id="ARBA00011245"/>
    </source>
</evidence>
<dbReference type="Gene3D" id="3.40.390.10">
    <property type="entry name" value="Collagenase (Catalytic Domain)"/>
    <property type="match status" value="1"/>
</dbReference>
<feature type="binding site" evidence="11">
    <location>
        <position position="136"/>
    </location>
    <ligand>
        <name>Zn(2+)</name>
        <dbReference type="ChEBI" id="CHEBI:29105"/>
        <note>catalytic</note>
    </ligand>
</feature>
<keyword evidence="8" id="KW-0865">Zymogen</keyword>
<feature type="non-terminal residue" evidence="17">
    <location>
        <position position="1"/>
    </location>
</feature>
<dbReference type="Pfam" id="PF01400">
    <property type="entry name" value="Astacin"/>
    <property type="match status" value="1"/>
</dbReference>
<evidence type="ECO:0000256" key="4">
    <source>
        <dbReference type="ARBA" id="ARBA00022723"/>
    </source>
</evidence>
<dbReference type="EC" id="3.4.24.-" evidence="12"/>
<dbReference type="PANTHER" id="PTHR10127:SF780">
    <property type="entry name" value="METALLOENDOPEPTIDASE"/>
    <property type="match status" value="1"/>
</dbReference>
<dbReference type="RefSeq" id="XP_022251863.1">
    <property type="nucleotide sequence ID" value="XM_022396155.1"/>
</dbReference>
<feature type="domain" description="Peptidase M12A" evidence="15">
    <location>
        <begin position="42"/>
        <end position="235"/>
    </location>
</feature>
<protein>
    <recommendedName>
        <fullName evidence="12">Metalloendopeptidase</fullName>
        <ecNumber evidence="12">3.4.24.-</ecNumber>
    </recommendedName>
</protein>
<feature type="domain" description="ShKT" evidence="14">
    <location>
        <begin position="290"/>
        <end position="324"/>
    </location>
</feature>
<keyword evidence="4 11" id="KW-0479">Metal-binding</keyword>
<dbReference type="SMART" id="SM00235">
    <property type="entry name" value="ZnMc"/>
    <property type="match status" value="1"/>
</dbReference>
<dbReference type="InterPro" id="IPR003582">
    <property type="entry name" value="ShKT_dom"/>
</dbReference>
<comment type="subunit">
    <text evidence="2">Monomer.</text>
</comment>
<feature type="binding site" evidence="11">
    <location>
        <position position="142"/>
    </location>
    <ligand>
        <name>Zn(2+)</name>
        <dbReference type="ChEBI" id="CHEBI:29105"/>
        <note>catalytic</note>
    </ligand>
</feature>
<dbReference type="Pfam" id="PF01549">
    <property type="entry name" value="ShK"/>
    <property type="match status" value="2"/>
</dbReference>
<keyword evidence="5 11" id="KW-0378">Hydrolase</keyword>
<feature type="disulfide bond" evidence="10">
    <location>
        <begin position="249"/>
        <end position="283"/>
    </location>
</feature>
<dbReference type="CDD" id="cd04280">
    <property type="entry name" value="ZnMc_astacin_like"/>
    <property type="match status" value="1"/>
</dbReference>
<dbReference type="PANTHER" id="PTHR10127">
    <property type="entry name" value="DISCOIDIN, CUB, EGF, LAMININ , AND ZINC METALLOPROTEASE DOMAIN CONTAINING"/>
    <property type="match status" value="1"/>
</dbReference>